<keyword evidence="2" id="KW-1185">Reference proteome</keyword>
<evidence type="ECO:0000313" key="1">
    <source>
        <dbReference type="EMBL" id="GLS91818.1"/>
    </source>
</evidence>
<evidence type="ECO:0000313" key="2">
    <source>
        <dbReference type="Proteomes" id="UP001157353"/>
    </source>
</evidence>
<dbReference type="Proteomes" id="UP001157353">
    <property type="component" value="Unassembled WGS sequence"/>
</dbReference>
<sequence>MCVSFKIKIIIFLCGLFVVRSVLAMNSFILNTGETVYAHLSDTHQLNKLACVLDFNRIVDPKIITTGTEIKIPDECPRKEILNGENLTPNVIIHQQDILTEKSSVADIKTESHIGENKFSLSSTLTLKENLELLTAHHNVNLKWKAKCDIAINSSKEYQGDLSSILRAISDDLTESKWYLDFKYIPISQLIIRTKGGHDDC</sequence>
<gene>
    <name evidence="1" type="ORF">GCM10007916_28880</name>
</gene>
<name>A0ABQ6E336_9GAMM</name>
<dbReference type="EMBL" id="BSPQ01000015">
    <property type="protein sequence ID" value="GLS91818.1"/>
    <property type="molecule type" value="Genomic_DNA"/>
</dbReference>
<comment type="caution">
    <text evidence="1">The sequence shown here is derived from an EMBL/GenBank/DDBJ whole genome shotgun (WGS) entry which is preliminary data.</text>
</comment>
<reference evidence="2" key="1">
    <citation type="journal article" date="2019" name="Int. J. Syst. Evol. Microbiol.">
        <title>The Global Catalogue of Microorganisms (GCM) 10K type strain sequencing project: providing services to taxonomists for standard genome sequencing and annotation.</title>
        <authorList>
            <consortium name="The Broad Institute Genomics Platform"/>
            <consortium name="The Broad Institute Genome Sequencing Center for Infectious Disease"/>
            <person name="Wu L."/>
            <person name="Ma J."/>
        </authorList>
    </citation>
    <scope>NUCLEOTIDE SEQUENCE [LARGE SCALE GENOMIC DNA]</scope>
    <source>
        <strain evidence="2">NBRC 103166</strain>
    </source>
</reference>
<evidence type="ECO:0008006" key="3">
    <source>
        <dbReference type="Google" id="ProtNLM"/>
    </source>
</evidence>
<accession>A0ABQ6E336</accession>
<proteinExistence type="predicted"/>
<protein>
    <recommendedName>
        <fullName evidence="3">LysM domain-containing protein</fullName>
    </recommendedName>
</protein>
<organism evidence="1 2">
    <name type="scientific">Psychromonas marina</name>
    <dbReference type="NCBI Taxonomy" id="88364"/>
    <lineage>
        <taxon>Bacteria</taxon>
        <taxon>Pseudomonadati</taxon>
        <taxon>Pseudomonadota</taxon>
        <taxon>Gammaproteobacteria</taxon>
        <taxon>Alteromonadales</taxon>
        <taxon>Psychromonadaceae</taxon>
        <taxon>Psychromonas</taxon>
    </lineage>
</organism>